<evidence type="ECO:0000313" key="8">
    <source>
        <dbReference type="Proteomes" id="UP000305887"/>
    </source>
</evidence>
<evidence type="ECO:0000256" key="4">
    <source>
        <dbReference type="ARBA" id="ARBA00023136"/>
    </source>
</evidence>
<dbReference type="Pfam" id="PF00520">
    <property type="entry name" value="Ion_trans"/>
    <property type="match status" value="1"/>
</dbReference>
<dbReference type="SUPFAM" id="SSF81324">
    <property type="entry name" value="Voltage-gated potassium channels"/>
    <property type="match status" value="1"/>
</dbReference>
<keyword evidence="8" id="KW-1185">Reference proteome</keyword>
<evidence type="ECO:0000256" key="1">
    <source>
        <dbReference type="ARBA" id="ARBA00004141"/>
    </source>
</evidence>
<keyword evidence="3 5" id="KW-1133">Transmembrane helix</keyword>
<comment type="caution">
    <text evidence="7">The sequence shown here is derived from an EMBL/GenBank/DDBJ whole genome shotgun (WGS) entry which is preliminary data.</text>
</comment>
<feature type="transmembrane region" description="Helical" evidence="5">
    <location>
        <begin position="85"/>
        <end position="103"/>
    </location>
</feature>
<evidence type="ECO:0000259" key="6">
    <source>
        <dbReference type="Pfam" id="PF00520"/>
    </source>
</evidence>
<comment type="subcellular location">
    <subcellularLocation>
        <location evidence="1">Membrane</location>
        <topology evidence="1">Multi-pass membrane protein</topology>
    </subcellularLocation>
</comment>
<evidence type="ECO:0000256" key="5">
    <source>
        <dbReference type="SAM" id="Phobius"/>
    </source>
</evidence>
<proteinExistence type="predicted"/>
<dbReference type="InterPro" id="IPR027359">
    <property type="entry name" value="Volt_channel_dom_sf"/>
</dbReference>
<feature type="transmembrane region" description="Helical" evidence="5">
    <location>
        <begin position="137"/>
        <end position="159"/>
    </location>
</feature>
<dbReference type="RefSeq" id="WP_139077500.1">
    <property type="nucleotide sequence ID" value="NZ_VDFU01000015.1"/>
</dbReference>
<organism evidence="7 8">
    <name type="scientific">Rubellimicrobium rubrum</name>
    <dbReference type="NCBI Taxonomy" id="2585369"/>
    <lineage>
        <taxon>Bacteria</taxon>
        <taxon>Pseudomonadati</taxon>
        <taxon>Pseudomonadota</taxon>
        <taxon>Alphaproteobacteria</taxon>
        <taxon>Rhodobacterales</taxon>
        <taxon>Roseobacteraceae</taxon>
        <taxon>Rubellimicrobium</taxon>
    </lineage>
</organism>
<dbReference type="InterPro" id="IPR005821">
    <property type="entry name" value="Ion_trans_dom"/>
</dbReference>
<name>A0A5C4MXT0_9RHOB</name>
<feature type="transmembrane region" description="Helical" evidence="5">
    <location>
        <begin position="204"/>
        <end position="231"/>
    </location>
</feature>
<dbReference type="PANTHER" id="PTHR10037">
    <property type="entry name" value="VOLTAGE-GATED CATION CHANNEL CALCIUM AND SODIUM"/>
    <property type="match status" value="1"/>
</dbReference>
<evidence type="ECO:0000256" key="3">
    <source>
        <dbReference type="ARBA" id="ARBA00022989"/>
    </source>
</evidence>
<dbReference type="OrthoDB" id="5297065at2"/>
<feature type="transmembrane region" description="Helical" evidence="5">
    <location>
        <begin position="52"/>
        <end position="73"/>
    </location>
</feature>
<accession>A0A5C4MXT0</accession>
<dbReference type="InterPro" id="IPR043203">
    <property type="entry name" value="VGCC_Ca_Na"/>
</dbReference>
<dbReference type="Proteomes" id="UP000305887">
    <property type="component" value="Unassembled WGS sequence"/>
</dbReference>
<dbReference type="PANTHER" id="PTHR10037:SF62">
    <property type="entry name" value="SODIUM CHANNEL PROTEIN 60E"/>
    <property type="match status" value="1"/>
</dbReference>
<keyword evidence="2 5" id="KW-0812">Transmembrane</keyword>
<evidence type="ECO:0000313" key="7">
    <source>
        <dbReference type="EMBL" id="TNC48757.1"/>
    </source>
</evidence>
<protein>
    <submittedName>
        <fullName evidence="7">Ion transporter</fullName>
    </submittedName>
</protein>
<sequence>MTDLARPLPSWHRERLAAFLDSSAVRNVLLGVILFNAALLGLETSAQVMATWGPLVLLLDAACLAVFVAEIGLKLYALGGRFFRSAWNVFDLMVVSLSFAPVGEGSSVLRALRVLRVLRVISMAPALRRVVEGLVRALPGMGSVALLLGIVFYVGAVMATKLFGTAHPDQFGHLGASALTLFQLMTFDGWMGEILGPAMETHPYAWAFFVPFMVVTGFGVLNLLVGLVVNAMQEAAEAERKENGFEEEVLRRLAAIEGRLER</sequence>
<reference evidence="7 8" key="1">
    <citation type="submission" date="2019-06" db="EMBL/GenBank/DDBJ databases">
        <title>YIM 131921 draft genome.</title>
        <authorList>
            <person name="Jiang L."/>
        </authorList>
    </citation>
    <scope>NUCLEOTIDE SEQUENCE [LARGE SCALE GENOMIC DNA]</scope>
    <source>
        <strain evidence="7 8">YIM 131921</strain>
    </source>
</reference>
<dbReference type="Gene3D" id="1.20.120.350">
    <property type="entry name" value="Voltage-gated potassium channels. Chain C"/>
    <property type="match status" value="1"/>
</dbReference>
<dbReference type="GO" id="GO:0001518">
    <property type="term" value="C:voltage-gated sodium channel complex"/>
    <property type="evidence" value="ECO:0007669"/>
    <property type="project" value="TreeGrafter"/>
</dbReference>
<feature type="domain" description="Ion transport" evidence="6">
    <location>
        <begin position="27"/>
        <end position="238"/>
    </location>
</feature>
<gene>
    <name evidence="7" type="ORF">FHG66_13155</name>
</gene>
<keyword evidence="4 5" id="KW-0472">Membrane</keyword>
<evidence type="ECO:0000256" key="2">
    <source>
        <dbReference type="ARBA" id="ARBA00022692"/>
    </source>
</evidence>
<dbReference type="GO" id="GO:0005248">
    <property type="term" value="F:voltage-gated sodium channel activity"/>
    <property type="evidence" value="ECO:0007669"/>
    <property type="project" value="TreeGrafter"/>
</dbReference>
<feature type="transmembrane region" description="Helical" evidence="5">
    <location>
        <begin position="16"/>
        <end position="40"/>
    </location>
</feature>
<dbReference type="Gene3D" id="1.10.287.70">
    <property type="match status" value="1"/>
</dbReference>
<dbReference type="EMBL" id="VDFU01000015">
    <property type="protein sequence ID" value="TNC48757.1"/>
    <property type="molecule type" value="Genomic_DNA"/>
</dbReference>
<dbReference type="AlphaFoldDB" id="A0A5C4MXT0"/>